<dbReference type="PANTHER" id="PTHR30427:SF1">
    <property type="entry name" value="TRANSCRIPTIONAL ACTIVATOR PROTEIN LYSR"/>
    <property type="match status" value="1"/>
</dbReference>
<dbReference type="Proteomes" id="UP000035489">
    <property type="component" value="Unassembled WGS sequence"/>
</dbReference>
<dbReference type="InterPro" id="IPR036390">
    <property type="entry name" value="WH_DNA-bd_sf"/>
</dbReference>
<keyword evidence="4" id="KW-0804">Transcription</keyword>
<dbReference type="SUPFAM" id="SSF53850">
    <property type="entry name" value="Periplasmic binding protein-like II"/>
    <property type="match status" value="1"/>
</dbReference>
<dbReference type="GO" id="GO:0010628">
    <property type="term" value="P:positive regulation of gene expression"/>
    <property type="evidence" value="ECO:0007669"/>
    <property type="project" value="TreeGrafter"/>
</dbReference>
<keyword evidence="5" id="KW-0175">Coiled coil</keyword>
<gene>
    <name evidence="7" type="ORF">AA309_12270</name>
</gene>
<keyword evidence="3" id="KW-0238">DNA-binding</keyword>
<dbReference type="OrthoDB" id="8479870at2"/>
<dbReference type="Gene3D" id="3.40.190.10">
    <property type="entry name" value="Periplasmic binding protein-like II"/>
    <property type="match status" value="2"/>
</dbReference>
<dbReference type="RefSeq" id="WP_047189317.1">
    <property type="nucleotide sequence ID" value="NZ_LCYG01000030.1"/>
</dbReference>
<evidence type="ECO:0000256" key="5">
    <source>
        <dbReference type="SAM" id="Coils"/>
    </source>
</evidence>
<dbReference type="InterPro" id="IPR036388">
    <property type="entry name" value="WH-like_DNA-bd_sf"/>
</dbReference>
<evidence type="ECO:0000256" key="3">
    <source>
        <dbReference type="ARBA" id="ARBA00023125"/>
    </source>
</evidence>
<feature type="domain" description="HTH lysR-type" evidence="6">
    <location>
        <begin position="2"/>
        <end position="59"/>
    </location>
</feature>
<dbReference type="AlphaFoldDB" id="A0A0H1RDC9"/>
<dbReference type="InterPro" id="IPR005119">
    <property type="entry name" value="LysR_subst-bd"/>
</dbReference>
<dbReference type="SUPFAM" id="SSF46785">
    <property type="entry name" value="Winged helix' DNA-binding domain"/>
    <property type="match status" value="1"/>
</dbReference>
<evidence type="ECO:0000256" key="2">
    <source>
        <dbReference type="ARBA" id="ARBA00023015"/>
    </source>
</evidence>
<dbReference type="Gene3D" id="1.10.10.10">
    <property type="entry name" value="Winged helix-like DNA-binding domain superfamily/Winged helix DNA-binding domain"/>
    <property type="match status" value="1"/>
</dbReference>
<keyword evidence="8" id="KW-1185">Reference proteome</keyword>
<dbReference type="PATRIC" id="fig|1225564.3.peg.3264"/>
<dbReference type="PROSITE" id="PS50931">
    <property type="entry name" value="HTH_LYSR"/>
    <property type="match status" value="1"/>
</dbReference>
<dbReference type="PANTHER" id="PTHR30427">
    <property type="entry name" value="TRANSCRIPTIONAL ACTIVATOR PROTEIN LYSR"/>
    <property type="match status" value="1"/>
</dbReference>
<feature type="coiled-coil region" evidence="5">
    <location>
        <begin position="59"/>
        <end position="86"/>
    </location>
</feature>
<name>A0A0H1RDC9_9HYPH</name>
<dbReference type="Pfam" id="PF00126">
    <property type="entry name" value="HTH_1"/>
    <property type="match status" value="1"/>
</dbReference>
<evidence type="ECO:0000256" key="1">
    <source>
        <dbReference type="ARBA" id="ARBA00009437"/>
    </source>
</evidence>
<proteinExistence type="inferred from homology"/>
<comment type="similarity">
    <text evidence="1">Belongs to the LysR transcriptional regulatory family.</text>
</comment>
<evidence type="ECO:0000256" key="4">
    <source>
        <dbReference type="ARBA" id="ARBA00023163"/>
    </source>
</evidence>
<dbReference type="Pfam" id="PF03466">
    <property type="entry name" value="LysR_substrate"/>
    <property type="match status" value="1"/>
</dbReference>
<dbReference type="STRING" id="1225564.AA309_12270"/>
<evidence type="ECO:0000313" key="8">
    <source>
        <dbReference type="Proteomes" id="UP000035489"/>
    </source>
</evidence>
<dbReference type="PRINTS" id="PR00039">
    <property type="entry name" value="HTHLYSR"/>
</dbReference>
<dbReference type="EMBL" id="LCYG01000030">
    <property type="protein sequence ID" value="KLK92831.1"/>
    <property type="molecule type" value="Genomic_DNA"/>
</dbReference>
<dbReference type="GO" id="GO:0043565">
    <property type="term" value="F:sequence-specific DNA binding"/>
    <property type="evidence" value="ECO:0007669"/>
    <property type="project" value="TreeGrafter"/>
</dbReference>
<organism evidence="7 8">
    <name type="scientific">Microvirga vignae</name>
    <dbReference type="NCBI Taxonomy" id="1225564"/>
    <lineage>
        <taxon>Bacteria</taxon>
        <taxon>Pseudomonadati</taxon>
        <taxon>Pseudomonadota</taxon>
        <taxon>Alphaproteobacteria</taxon>
        <taxon>Hyphomicrobiales</taxon>
        <taxon>Methylobacteriaceae</taxon>
        <taxon>Microvirga</taxon>
    </lineage>
</organism>
<dbReference type="GO" id="GO:0003700">
    <property type="term" value="F:DNA-binding transcription factor activity"/>
    <property type="evidence" value="ECO:0007669"/>
    <property type="project" value="InterPro"/>
</dbReference>
<reference evidence="7 8" key="1">
    <citation type="submission" date="2015-05" db="EMBL/GenBank/DDBJ databases">
        <title>Draft genome sequence of Microvirga vignae strain BR3299, a novel nitrogen fixing bacteria isolated from Brazil semi-aired region.</title>
        <authorList>
            <person name="Zilli J.E."/>
            <person name="Passos S.R."/>
            <person name="Leite J."/>
            <person name="Baldani J.I."/>
            <person name="Xavier G.R."/>
            <person name="Rumjaneck N.G."/>
            <person name="Simoes-Araujo J.L."/>
        </authorList>
    </citation>
    <scope>NUCLEOTIDE SEQUENCE [LARGE SCALE GENOMIC DNA]</scope>
    <source>
        <strain evidence="7 8">BR3299</strain>
    </source>
</reference>
<sequence>MLTLRQIEVFRAVMRAQTLVGAASELKIAQPTVTKTIRRIEDLLRIQLFDRAGGRLIPSAEARRILEEVDRAFEQLETAIDRAARIARSDEGLFRFGASPSLGRVLVPRAIGALVRKRPGLSIHFDVLSVAQVLDYLVSGPGEGAVTLFPITHGIVQSTLVGTGRMVALVPPGSLPSGAERLRPEDLDGATLIVFEPQSVHGQMLSRFLSTGSVTPRKTHVVRFAETAIGLAEAGVGIAVVDEFSAASVDRSSVTVLPTAFDGLFQVYLHRNVERVQSRFMQLLAAALRDELIAFCGSQPREPDGIGMQTPARV</sequence>
<dbReference type="InterPro" id="IPR000847">
    <property type="entry name" value="LysR_HTH_N"/>
</dbReference>
<keyword evidence="2" id="KW-0805">Transcription regulation</keyword>
<evidence type="ECO:0000259" key="6">
    <source>
        <dbReference type="PROSITE" id="PS50931"/>
    </source>
</evidence>
<protein>
    <recommendedName>
        <fullName evidence="6">HTH lysR-type domain-containing protein</fullName>
    </recommendedName>
</protein>
<accession>A0A0H1RDC9</accession>
<evidence type="ECO:0000313" key="7">
    <source>
        <dbReference type="EMBL" id="KLK92831.1"/>
    </source>
</evidence>
<comment type="caution">
    <text evidence="7">The sequence shown here is derived from an EMBL/GenBank/DDBJ whole genome shotgun (WGS) entry which is preliminary data.</text>
</comment>